<dbReference type="InterPro" id="IPR023214">
    <property type="entry name" value="HAD_sf"/>
</dbReference>
<dbReference type="Gene3D" id="3.40.50.1000">
    <property type="entry name" value="HAD superfamily/HAD-like"/>
    <property type="match status" value="1"/>
</dbReference>
<dbReference type="InterPro" id="IPR036412">
    <property type="entry name" value="HAD-like_sf"/>
</dbReference>
<dbReference type="EC" id="3.6.3.-" evidence="17"/>
<feature type="transmembrane region" description="Helical" evidence="15">
    <location>
        <begin position="626"/>
        <end position="645"/>
    </location>
</feature>
<dbReference type="Gene3D" id="3.40.1110.10">
    <property type="entry name" value="Calcium-transporting ATPase, cytoplasmic domain N"/>
    <property type="match status" value="1"/>
</dbReference>
<feature type="transmembrane region" description="Helical" evidence="15">
    <location>
        <begin position="47"/>
        <end position="68"/>
    </location>
</feature>
<evidence type="ECO:0000256" key="9">
    <source>
        <dbReference type="ARBA" id="ARBA00022840"/>
    </source>
</evidence>
<dbReference type="InterPro" id="IPR023298">
    <property type="entry name" value="ATPase_P-typ_TM_dom_sf"/>
</dbReference>
<dbReference type="InterPro" id="IPR018303">
    <property type="entry name" value="ATPase_P-typ_P_site"/>
</dbReference>
<dbReference type="PRINTS" id="PR00120">
    <property type="entry name" value="HATPASE"/>
</dbReference>
<keyword evidence="10" id="KW-0460">Magnesium</keyword>
<organism evidence="17 18">
    <name type="scientific">Sulfurimonas diazotrophicus</name>
    <dbReference type="NCBI Taxonomy" id="3131939"/>
    <lineage>
        <taxon>Bacteria</taxon>
        <taxon>Pseudomonadati</taxon>
        <taxon>Campylobacterota</taxon>
        <taxon>Epsilonproteobacteria</taxon>
        <taxon>Campylobacterales</taxon>
        <taxon>Sulfurimonadaceae</taxon>
        <taxon>Sulfurimonas</taxon>
    </lineage>
</organism>
<feature type="transmembrane region" description="Helical" evidence="15">
    <location>
        <begin position="138"/>
        <end position="155"/>
    </location>
</feature>
<name>A0ABZ3HCS0_9BACT</name>
<comment type="similarity">
    <text evidence="2 15">Belongs to the cation transport ATPase (P-type) (TC 3.A.3) family. Type IB subfamily.</text>
</comment>
<dbReference type="NCBIfam" id="TIGR01525">
    <property type="entry name" value="ATPase-IB_hvy"/>
    <property type="match status" value="1"/>
</dbReference>
<dbReference type="NCBIfam" id="TIGR01494">
    <property type="entry name" value="ATPase_P-type"/>
    <property type="match status" value="1"/>
</dbReference>
<dbReference type="EMBL" id="CP147920">
    <property type="protein sequence ID" value="XAU15419.1"/>
    <property type="molecule type" value="Genomic_DNA"/>
</dbReference>
<feature type="transmembrane region" description="Helical" evidence="15">
    <location>
        <begin position="290"/>
        <end position="312"/>
    </location>
</feature>
<keyword evidence="17" id="KW-0378">Hydrolase</keyword>
<evidence type="ECO:0000256" key="14">
    <source>
        <dbReference type="ARBA" id="ARBA00023136"/>
    </source>
</evidence>
<keyword evidence="5" id="KW-0597">Phosphoprotein</keyword>
<dbReference type="InterPro" id="IPR059000">
    <property type="entry name" value="ATPase_P-type_domA"/>
</dbReference>
<dbReference type="GO" id="GO:0016787">
    <property type="term" value="F:hydrolase activity"/>
    <property type="evidence" value="ECO:0007669"/>
    <property type="project" value="UniProtKB-KW"/>
</dbReference>
<dbReference type="NCBIfam" id="TIGR01511">
    <property type="entry name" value="ATPase-IB1_Cu"/>
    <property type="match status" value="1"/>
</dbReference>
<comment type="subcellular location">
    <subcellularLocation>
        <location evidence="1">Cell membrane</location>
        <topology evidence="1">Multi-pass membrane protein</topology>
    </subcellularLocation>
</comment>
<evidence type="ECO:0000256" key="1">
    <source>
        <dbReference type="ARBA" id="ARBA00004651"/>
    </source>
</evidence>
<keyword evidence="4 15" id="KW-1003">Cell membrane</keyword>
<evidence type="ECO:0000313" key="17">
    <source>
        <dbReference type="EMBL" id="XAU15419.1"/>
    </source>
</evidence>
<dbReference type="Gene3D" id="2.70.150.10">
    <property type="entry name" value="Calcium-transporting ATPase, cytoplasmic transduction domain A"/>
    <property type="match status" value="1"/>
</dbReference>
<dbReference type="SUPFAM" id="SSF56784">
    <property type="entry name" value="HAD-like"/>
    <property type="match status" value="1"/>
</dbReference>
<gene>
    <name evidence="17" type="ORF">WCY31_01660</name>
</gene>
<dbReference type="InterPro" id="IPR027256">
    <property type="entry name" value="P-typ_ATPase_IB"/>
</dbReference>
<dbReference type="SFLD" id="SFLDF00027">
    <property type="entry name" value="p-type_atpase"/>
    <property type="match status" value="1"/>
</dbReference>
<protein>
    <submittedName>
        <fullName evidence="17">Copper-translocating P-type ATPase</fullName>
        <ecNumber evidence="17">3.6.3.-</ecNumber>
    </submittedName>
</protein>
<dbReference type="SUPFAM" id="SSF81653">
    <property type="entry name" value="Calcium ATPase, transduction domain A"/>
    <property type="match status" value="1"/>
</dbReference>
<feature type="transmembrane region" description="Helical" evidence="15">
    <location>
        <begin position="651"/>
        <end position="671"/>
    </location>
</feature>
<feature type="transmembrane region" description="Helical" evidence="15">
    <location>
        <begin position="74"/>
        <end position="92"/>
    </location>
</feature>
<dbReference type="SFLD" id="SFLDG00002">
    <property type="entry name" value="C1.7:_P-type_atpase_like"/>
    <property type="match status" value="1"/>
</dbReference>
<dbReference type="PANTHER" id="PTHR43520">
    <property type="entry name" value="ATP7, ISOFORM B"/>
    <property type="match status" value="1"/>
</dbReference>
<keyword evidence="7 15" id="KW-0479">Metal-binding</keyword>
<evidence type="ECO:0000256" key="8">
    <source>
        <dbReference type="ARBA" id="ARBA00022741"/>
    </source>
</evidence>
<dbReference type="PANTHER" id="PTHR43520:SF5">
    <property type="entry name" value="CATION-TRANSPORTING P-TYPE ATPASE-RELATED"/>
    <property type="match status" value="1"/>
</dbReference>
<dbReference type="SFLD" id="SFLDS00003">
    <property type="entry name" value="Haloacid_Dehalogenase"/>
    <property type="match status" value="1"/>
</dbReference>
<keyword evidence="11" id="KW-1278">Translocase</keyword>
<keyword evidence="14 15" id="KW-0472">Membrane</keyword>
<proteinExistence type="inferred from homology"/>
<evidence type="ECO:0000256" key="10">
    <source>
        <dbReference type="ARBA" id="ARBA00022842"/>
    </source>
</evidence>
<evidence type="ECO:0000256" key="2">
    <source>
        <dbReference type="ARBA" id="ARBA00006024"/>
    </source>
</evidence>
<feature type="domain" description="P-type ATPase A" evidence="16">
    <location>
        <begin position="173"/>
        <end position="274"/>
    </location>
</feature>
<dbReference type="Pfam" id="PF00122">
    <property type="entry name" value="E1-E2_ATPase"/>
    <property type="match status" value="1"/>
</dbReference>
<dbReference type="Pfam" id="PF00702">
    <property type="entry name" value="Hydrolase"/>
    <property type="match status" value="1"/>
</dbReference>
<dbReference type="Proteomes" id="UP001447842">
    <property type="component" value="Chromosome"/>
</dbReference>
<accession>A0ABZ3HCS0</accession>
<evidence type="ECO:0000259" key="16">
    <source>
        <dbReference type="Pfam" id="PF00122"/>
    </source>
</evidence>
<evidence type="ECO:0000256" key="11">
    <source>
        <dbReference type="ARBA" id="ARBA00022967"/>
    </source>
</evidence>
<keyword evidence="12 15" id="KW-1133">Transmembrane helix</keyword>
<dbReference type="InterPro" id="IPR044492">
    <property type="entry name" value="P_typ_ATPase_HD_dom"/>
</dbReference>
<evidence type="ECO:0000256" key="6">
    <source>
        <dbReference type="ARBA" id="ARBA00022692"/>
    </source>
</evidence>
<feature type="transmembrane region" description="Helical" evidence="15">
    <location>
        <begin position="324"/>
        <end position="350"/>
    </location>
</feature>
<keyword evidence="13" id="KW-0406">Ion transport</keyword>
<dbReference type="PROSITE" id="PS00154">
    <property type="entry name" value="ATPASE_E1_E2"/>
    <property type="match status" value="1"/>
</dbReference>
<keyword evidence="9 15" id="KW-0067">ATP-binding</keyword>
<dbReference type="PRINTS" id="PR00119">
    <property type="entry name" value="CATATPASE"/>
</dbReference>
<dbReference type="RefSeq" id="WP_345972902.1">
    <property type="nucleotide sequence ID" value="NZ_CP147920.1"/>
</dbReference>
<sequence>MEHDHTMQHEYGEMHDHSEHAAGHAHAGHGHGGMGHMHHMEEMRRRFIVSLIVTVPILLFSPMLQSWAGILFDFPYRGEVTALLATFIYLYGGKPFLTMTLDELKARQPGMMTLISMAITVAYGYSVSTLFFPGGKAFFWELATLIDIMLIGHYIEAKSILGASNALEDLVRLMPKTATRLKADGTSESVDVTALQPGDLILVRPGENIAADGTVEAGESSVNEALLTGESKPIFKTAGSTLFMGALNLDGALRVRIDKAGSESYLSQVIALVKEAQQSRSHTQDLANRAAGWLFYAALAAGSATFAVWSLLLSPADAVLRGVTVLIIACPHALGLAVPLVVAISTSLAAKSGILIRNRQAFEALRGIDTICFDKTGTVTEGRLAVSKTVALEDDNAMLAYAAALERDSEHSIARAVTAYADSVGVRPLRADVFKAIPGIGASAEVDGHAVMVGGPQLIARERLTIPPPLQTYSDSASTTVWVIVDRRPLGVILLDDRIRNSSADAVATLKSFGIETWMLTGDNEAVAASVADMTGIDRYRAGLLPDEKLAFVKARRAEGRRVAMVGDGVNDAPSLLGADIGIAVGAGTDIAIDSADIILTRSDLRSVVDAVRLSRRTYGKMKENLWWASGYNLVAIPLAAGVLAPWNIVIGPAFGAVLMSISTVIVALNAQLLKRAAH</sequence>
<evidence type="ECO:0000256" key="15">
    <source>
        <dbReference type="RuleBase" id="RU362081"/>
    </source>
</evidence>
<evidence type="ECO:0000256" key="3">
    <source>
        <dbReference type="ARBA" id="ARBA00022448"/>
    </source>
</evidence>
<dbReference type="SUPFAM" id="SSF81665">
    <property type="entry name" value="Calcium ATPase, transmembrane domain M"/>
    <property type="match status" value="1"/>
</dbReference>
<keyword evidence="8 15" id="KW-0547">Nucleotide-binding</keyword>
<dbReference type="InterPro" id="IPR001757">
    <property type="entry name" value="P_typ_ATPase"/>
</dbReference>
<reference evidence="17 18" key="1">
    <citation type="submission" date="2024-03" db="EMBL/GenBank/DDBJ databases">
        <title>Sulfurimonas sp. HSL3-1.</title>
        <authorList>
            <person name="Wang S."/>
        </authorList>
    </citation>
    <scope>NUCLEOTIDE SEQUENCE [LARGE SCALE GENOMIC DNA]</scope>
    <source>
        <strain evidence="17 18">HSL3-1</strain>
    </source>
</reference>
<evidence type="ECO:0000256" key="7">
    <source>
        <dbReference type="ARBA" id="ARBA00022723"/>
    </source>
</evidence>
<keyword evidence="6 15" id="KW-0812">Transmembrane</keyword>
<evidence type="ECO:0000256" key="5">
    <source>
        <dbReference type="ARBA" id="ARBA00022553"/>
    </source>
</evidence>
<keyword evidence="18" id="KW-1185">Reference proteome</keyword>
<evidence type="ECO:0000256" key="13">
    <source>
        <dbReference type="ARBA" id="ARBA00023065"/>
    </source>
</evidence>
<feature type="transmembrane region" description="Helical" evidence="15">
    <location>
        <begin position="113"/>
        <end position="132"/>
    </location>
</feature>
<dbReference type="InterPro" id="IPR023299">
    <property type="entry name" value="ATPase_P-typ_cyto_dom_N"/>
</dbReference>
<evidence type="ECO:0000313" key="18">
    <source>
        <dbReference type="Proteomes" id="UP001447842"/>
    </source>
</evidence>
<keyword evidence="3" id="KW-0813">Transport</keyword>
<dbReference type="InterPro" id="IPR008250">
    <property type="entry name" value="ATPase_P-typ_transduc_dom_A_sf"/>
</dbReference>
<evidence type="ECO:0000256" key="4">
    <source>
        <dbReference type="ARBA" id="ARBA00022475"/>
    </source>
</evidence>
<evidence type="ECO:0000256" key="12">
    <source>
        <dbReference type="ARBA" id="ARBA00022989"/>
    </source>
</evidence>